<dbReference type="CDD" id="cd02976">
    <property type="entry name" value="NrdH"/>
    <property type="match status" value="1"/>
</dbReference>
<dbReference type="Pfam" id="PF00462">
    <property type="entry name" value="Glutaredoxin"/>
    <property type="match status" value="1"/>
</dbReference>
<dbReference type="PROSITE" id="PS00195">
    <property type="entry name" value="GLUTAREDOXIN_1"/>
    <property type="match status" value="1"/>
</dbReference>
<dbReference type="Proteomes" id="UP000199197">
    <property type="component" value="Unassembled WGS sequence"/>
</dbReference>
<proteinExistence type="predicted"/>
<dbReference type="NCBIfam" id="NF041212">
    <property type="entry name" value="Uxx_star"/>
    <property type="match status" value="1"/>
</dbReference>
<dbReference type="GO" id="GO:0045454">
    <property type="term" value="P:cell redox homeostasis"/>
    <property type="evidence" value="ECO:0007669"/>
    <property type="project" value="TreeGrafter"/>
</dbReference>
<protein>
    <submittedName>
        <fullName evidence="4">Glutaredoxin-like protein, YruB-family</fullName>
    </submittedName>
</protein>
<organism evidence="4 5">
    <name type="scientific">Candidatus Chryseopegocella kryptomonas</name>
    <dbReference type="NCBI Taxonomy" id="1633643"/>
    <lineage>
        <taxon>Bacteria</taxon>
        <taxon>Pseudomonadati</taxon>
        <taxon>Candidatus Kryptoniota</taxon>
        <taxon>Candidatus Chryseopegocella</taxon>
    </lineage>
</organism>
<feature type="domain" description="Glutaredoxin" evidence="3">
    <location>
        <begin position="11"/>
        <end position="68"/>
    </location>
</feature>
<dbReference type="InterPro" id="IPR014025">
    <property type="entry name" value="Glutaredoxin_subgr"/>
</dbReference>
<evidence type="ECO:0000313" key="4">
    <source>
        <dbReference type="EMBL" id="CUT03703.1"/>
    </source>
</evidence>
<dbReference type="InterPro" id="IPR011911">
    <property type="entry name" value="GlrX_YruB"/>
</dbReference>
<dbReference type="OrthoDB" id="9795531at2"/>
<sequence length="85" mass="9771">MKTMEQKQPKVIIFTTPTCPWCRAAKQYLMQKKIKFTEVDVTRDQRAVKDLIRLTGQTGVPVILINNRPVVGFDRAKIDQLLGLK</sequence>
<dbReference type="PANTHER" id="PTHR34386">
    <property type="entry name" value="GLUTAREDOXIN"/>
    <property type="match status" value="1"/>
</dbReference>
<dbReference type="AlphaFoldDB" id="A0A0P1NZ62"/>
<keyword evidence="2" id="KW-0676">Redox-active center</keyword>
<evidence type="ECO:0000313" key="5">
    <source>
        <dbReference type="Proteomes" id="UP000199197"/>
    </source>
</evidence>
<keyword evidence="1" id="KW-1015">Disulfide bond</keyword>
<dbReference type="PANTHER" id="PTHR34386:SF1">
    <property type="entry name" value="GLUTAREDOXIN-LIKE PROTEIN NRDH"/>
    <property type="match status" value="1"/>
</dbReference>
<evidence type="ECO:0000256" key="2">
    <source>
        <dbReference type="ARBA" id="ARBA00023284"/>
    </source>
</evidence>
<accession>A0A0P1NZ62</accession>
<dbReference type="GO" id="GO:0009055">
    <property type="term" value="F:electron transfer activity"/>
    <property type="evidence" value="ECO:0007669"/>
    <property type="project" value="TreeGrafter"/>
</dbReference>
<evidence type="ECO:0000256" key="1">
    <source>
        <dbReference type="ARBA" id="ARBA00023157"/>
    </source>
</evidence>
<dbReference type="NCBIfam" id="TIGR02196">
    <property type="entry name" value="GlrX_YruB"/>
    <property type="match status" value="1"/>
</dbReference>
<dbReference type="InterPro" id="IPR011767">
    <property type="entry name" value="GLR_AS"/>
</dbReference>
<evidence type="ECO:0000259" key="3">
    <source>
        <dbReference type="Pfam" id="PF00462"/>
    </source>
</evidence>
<dbReference type="Gene3D" id="3.40.30.10">
    <property type="entry name" value="Glutaredoxin"/>
    <property type="match status" value="1"/>
</dbReference>
<dbReference type="PROSITE" id="PS51354">
    <property type="entry name" value="GLUTAREDOXIN_2"/>
    <property type="match status" value="1"/>
</dbReference>
<reference evidence="5" key="1">
    <citation type="submission" date="2015-11" db="EMBL/GenBank/DDBJ databases">
        <authorList>
            <person name="Varghese N."/>
        </authorList>
    </citation>
    <scope>NUCLEOTIDE SEQUENCE [LARGE SCALE GENOMIC DNA]</scope>
    <source>
        <strain evidence="5">JGI-23</strain>
    </source>
</reference>
<dbReference type="InterPro" id="IPR051548">
    <property type="entry name" value="Grx-like_ET"/>
</dbReference>
<dbReference type="InterPro" id="IPR036249">
    <property type="entry name" value="Thioredoxin-like_sf"/>
</dbReference>
<dbReference type="PRINTS" id="PR00160">
    <property type="entry name" value="GLUTAREDOXIN"/>
</dbReference>
<dbReference type="SUPFAM" id="SSF52833">
    <property type="entry name" value="Thioredoxin-like"/>
    <property type="match status" value="1"/>
</dbReference>
<name>A0A0P1NZ62_9BACT</name>
<dbReference type="InterPro" id="IPR002109">
    <property type="entry name" value="Glutaredoxin"/>
</dbReference>
<dbReference type="EMBL" id="CZVW01000017">
    <property type="protein sequence ID" value="CUT03703.1"/>
    <property type="molecule type" value="Genomic_DNA"/>
</dbReference>
<keyword evidence="5" id="KW-1185">Reference proteome</keyword>
<gene>
    <name evidence="4" type="ORF">JGI23_01538</name>
</gene>